<evidence type="ECO:0000259" key="1">
    <source>
        <dbReference type="Pfam" id="PF13577"/>
    </source>
</evidence>
<gene>
    <name evidence="2" type="ORF">ACFPZ3_28865</name>
</gene>
<reference evidence="3" key="1">
    <citation type="journal article" date="2019" name="Int. J. Syst. Evol. Microbiol.">
        <title>The Global Catalogue of Microorganisms (GCM) 10K type strain sequencing project: providing services to taxonomists for standard genome sequencing and annotation.</title>
        <authorList>
            <consortium name="The Broad Institute Genomics Platform"/>
            <consortium name="The Broad Institute Genome Sequencing Center for Infectious Disease"/>
            <person name="Wu L."/>
            <person name="Ma J."/>
        </authorList>
    </citation>
    <scope>NUCLEOTIDE SEQUENCE [LARGE SCALE GENOMIC DNA]</scope>
    <source>
        <strain evidence="3">CCUG 53903</strain>
    </source>
</reference>
<evidence type="ECO:0000313" key="3">
    <source>
        <dbReference type="Proteomes" id="UP001596058"/>
    </source>
</evidence>
<evidence type="ECO:0000313" key="2">
    <source>
        <dbReference type="EMBL" id="MFC5827893.1"/>
    </source>
</evidence>
<feature type="domain" description="SnoaL-like" evidence="1">
    <location>
        <begin position="18"/>
        <end position="139"/>
    </location>
</feature>
<dbReference type="SUPFAM" id="SSF54427">
    <property type="entry name" value="NTF2-like"/>
    <property type="match status" value="1"/>
</dbReference>
<dbReference type="CDD" id="cd00531">
    <property type="entry name" value="NTF2_like"/>
    <property type="match status" value="1"/>
</dbReference>
<dbReference type="EMBL" id="JBHSPA010000031">
    <property type="protein sequence ID" value="MFC5827893.1"/>
    <property type="molecule type" value="Genomic_DNA"/>
</dbReference>
<dbReference type="InterPro" id="IPR037401">
    <property type="entry name" value="SnoaL-like"/>
</dbReference>
<protein>
    <submittedName>
        <fullName evidence="2">Nuclear transport factor 2 family protein</fullName>
    </submittedName>
</protein>
<dbReference type="Proteomes" id="UP001596058">
    <property type="component" value="Unassembled WGS sequence"/>
</dbReference>
<sequence>MTQQSLTAARPAHEHFQSVHHFLNRQMQLLDEGDAAGWAATFTEEGVFAQDTRPEGRKGRAMLAERMTHHVGVIRRRGLTRRHWLGMLTVDHGGDGTVRARYYAIVVDTPAGGEAALHLSTSCEDVLVPDGDSWLVSYRFIHHDNIDKGLGS</sequence>
<name>A0ABW1CQF8_9ACTN</name>
<keyword evidence="3" id="KW-1185">Reference proteome</keyword>
<dbReference type="Gene3D" id="3.10.450.50">
    <property type="match status" value="1"/>
</dbReference>
<dbReference type="InterPro" id="IPR032710">
    <property type="entry name" value="NTF2-like_dom_sf"/>
</dbReference>
<accession>A0ABW1CQF8</accession>
<comment type="caution">
    <text evidence="2">The sequence shown here is derived from an EMBL/GenBank/DDBJ whole genome shotgun (WGS) entry which is preliminary data.</text>
</comment>
<proteinExistence type="predicted"/>
<dbReference type="RefSeq" id="WP_379517393.1">
    <property type="nucleotide sequence ID" value="NZ_JBHSPA010000031.1"/>
</dbReference>
<dbReference type="Pfam" id="PF13577">
    <property type="entry name" value="SnoaL_4"/>
    <property type="match status" value="1"/>
</dbReference>
<organism evidence="2 3">
    <name type="scientific">Nonomuraea insulae</name>
    <dbReference type="NCBI Taxonomy" id="1616787"/>
    <lineage>
        <taxon>Bacteria</taxon>
        <taxon>Bacillati</taxon>
        <taxon>Actinomycetota</taxon>
        <taxon>Actinomycetes</taxon>
        <taxon>Streptosporangiales</taxon>
        <taxon>Streptosporangiaceae</taxon>
        <taxon>Nonomuraea</taxon>
    </lineage>
</organism>